<dbReference type="GO" id="GO:0042407">
    <property type="term" value="P:cristae formation"/>
    <property type="evidence" value="ECO:0007669"/>
    <property type="project" value="InterPro"/>
</dbReference>
<comment type="subunit">
    <text evidence="1">Component of the mitochondrial contact site and cristae organizing system (MICOS) complex.</text>
</comment>
<feature type="compositionally biased region" description="Polar residues" evidence="2">
    <location>
        <begin position="55"/>
        <end position="65"/>
    </location>
</feature>
<evidence type="ECO:0000313" key="4">
    <source>
        <dbReference type="EMBL" id="KAF2716603.1"/>
    </source>
</evidence>
<keyword evidence="1" id="KW-0496">Mitochondrion</keyword>
<keyword evidence="5" id="KW-1185">Reference proteome</keyword>
<accession>A0A9P4PZF8</accession>
<dbReference type="OrthoDB" id="2399148at2759"/>
<dbReference type="EMBL" id="MU003867">
    <property type="protein sequence ID" value="KAF2716603.1"/>
    <property type="molecule type" value="Genomic_DNA"/>
</dbReference>
<reference evidence="4" key="1">
    <citation type="journal article" date="2020" name="Stud. Mycol.">
        <title>101 Dothideomycetes genomes: a test case for predicting lifestyles and emergence of pathogens.</title>
        <authorList>
            <person name="Haridas S."/>
            <person name="Albert R."/>
            <person name="Binder M."/>
            <person name="Bloem J."/>
            <person name="Labutti K."/>
            <person name="Salamov A."/>
            <person name="Andreopoulos B."/>
            <person name="Baker S."/>
            <person name="Barry K."/>
            <person name="Bills G."/>
            <person name="Bluhm B."/>
            <person name="Cannon C."/>
            <person name="Castanera R."/>
            <person name="Culley D."/>
            <person name="Daum C."/>
            <person name="Ezra D."/>
            <person name="Gonzalez J."/>
            <person name="Henrissat B."/>
            <person name="Kuo A."/>
            <person name="Liang C."/>
            <person name="Lipzen A."/>
            <person name="Lutzoni F."/>
            <person name="Magnuson J."/>
            <person name="Mondo S."/>
            <person name="Nolan M."/>
            <person name="Ohm R."/>
            <person name="Pangilinan J."/>
            <person name="Park H.-J."/>
            <person name="Ramirez L."/>
            <person name="Alfaro M."/>
            <person name="Sun H."/>
            <person name="Tritt A."/>
            <person name="Yoshinaga Y."/>
            <person name="Zwiers L.-H."/>
            <person name="Turgeon B."/>
            <person name="Goodwin S."/>
            <person name="Spatafora J."/>
            <person name="Crous P."/>
            <person name="Grigoriev I."/>
        </authorList>
    </citation>
    <scope>NUCLEOTIDE SEQUENCE</scope>
    <source>
        <strain evidence="4">CBS 116435</strain>
    </source>
</reference>
<dbReference type="AlphaFoldDB" id="A0A9P4PZF8"/>
<keyword evidence="3" id="KW-0732">Signal</keyword>
<evidence type="ECO:0000256" key="1">
    <source>
        <dbReference type="RuleBase" id="RU363021"/>
    </source>
</evidence>
<evidence type="ECO:0000256" key="3">
    <source>
        <dbReference type="SAM" id="SignalP"/>
    </source>
</evidence>
<feature type="compositionally biased region" description="Low complexity" evidence="2">
    <location>
        <begin position="77"/>
        <end position="105"/>
    </location>
</feature>
<gene>
    <name evidence="4" type="ORF">K431DRAFT_278577</name>
</gene>
<dbReference type="PANTHER" id="PTHR28268:SF1">
    <property type="entry name" value="MICOS SUBUNIT MIC26"/>
    <property type="match status" value="1"/>
</dbReference>
<keyword evidence="1" id="KW-0999">Mitochondrion inner membrane</keyword>
<dbReference type="Pfam" id="PF09769">
    <property type="entry name" value="ApoO"/>
    <property type="match status" value="1"/>
</dbReference>
<comment type="caution">
    <text evidence="4">The sequence shown here is derived from an EMBL/GenBank/DDBJ whole genome shotgun (WGS) entry which is preliminary data.</text>
</comment>
<evidence type="ECO:0000256" key="2">
    <source>
        <dbReference type="SAM" id="MobiDB-lite"/>
    </source>
</evidence>
<sequence>MAFAPLIWQRAAPLAALTVGAILVPKSTTLAEEPADPLREIRRKPIYSSEPAATLTPTVRQISATTPPPASGLTETPIASSSSPQSDSVSSEVPSSASASKSPSPTDRLAAQIKTTRLALHGYAVSAEDAVNSGMDNILSTEKSFTQTIASLAPPPESNERVLPGGIYVLVAAMAGSIVSRNRGILLRFLTPTVTGVTAAHYILPRTTQNVGDLIWKYEEKYPVVKENHLRVSEGVRHFIETGKAHSQMGLAMAEDKVTGVRESVEDWVKKGR</sequence>
<dbReference type="InterPro" id="IPR019166">
    <property type="entry name" value="MIC26/MIC27"/>
</dbReference>
<feature type="signal peptide" evidence="3">
    <location>
        <begin position="1"/>
        <end position="31"/>
    </location>
</feature>
<dbReference type="PANTHER" id="PTHR28268">
    <property type="entry name" value="MICOS SUBUNIT MIC26"/>
    <property type="match status" value="1"/>
</dbReference>
<evidence type="ECO:0000313" key="5">
    <source>
        <dbReference type="Proteomes" id="UP000799441"/>
    </source>
</evidence>
<dbReference type="Proteomes" id="UP000799441">
    <property type="component" value="Unassembled WGS sequence"/>
</dbReference>
<comment type="subcellular location">
    <subcellularLocation>
        <location evidence="1">Mitochondrion inner membrane</location>
    </subcellularLocation>
</comment>
<comment type="function">
    <text evidence="1">Component of the MICOS complex, a large protein complex of the mitochondrial inner membrane that plays crucial roles in the maintenance of crista junctions, inner membrane architecture, and formation of contact sites to the outer membrane.</text>
</comment>
<feature type="region of interest" description="Disordered" evidence="2">
    <location>
        <begin position="35"/>
        <end position="107"/>
    </location>
</feature>
<keyword evidence="1" id="KW-0472">Membrane</keyword>
<dbReference type="GO" id="GO:0061617">
    <property type="term" value="C:MICOS complex"/>
    <property type="evidence" value="ECO:0007669"/>
    <property type="project" value="UniProtKB-UniRule"/>
</dbReference>
<proteinExistence type="predicted"/>
<protein>
    <recommendedName>
        <fullName evidence="1">MICOS complex subunit</fullName>
    </recommendedName>
</protein>
<organism evidence="4 5">
    <name type="scientific">Polychaeton citri CBS 116435</name>
    <dbReference type="NCBI Taxonomy" id="1314669"/>
    <lineage>
        <taxon>Eukaryota</taxon>
        <taxon>Fungi</taxon>
        <taxon>Dikarya</taxon>
        <taxon>Ascomycota</taxon>
        <taxon>Pezizomycotina</taxon>
        <taxon>Dothideomycetes</taxon>
        <taxon>Dothideomycetidae</taxon>
        <taxon>Capnodiales</taxon>
        <taxon>Capnodiaceae</taxon>
        <taxon>Polychaeton</taxon>
    </lineage>
</organism>
<dbReference type="InterPro" id="IPR033181">
    <property type="entry name" value="Mic26_fungi"/>
</dbReference>
<dbReference type="GO" id="GO:0044284">
    <property type="term" value="C:mitochondrial crista junction"/>
    <property type="evidence" value="ECO:0007669"/>
    <property type="project" value="TreeGrafter"/>
</dbReference>
<name>A0A9P4PZF8_9PEZI</name>
<feature type="chain" id="PRO_5040230037" description="MICOS complex subunit" evidence="3">
    <location>
        <begin position="32"/>
        <end position="273"/>
    </location>
</feature>